<name>A0A2T7NX96_POMCA</name>
<feature type="compositionally biased region" description="Acidic residues" evidence="1">
    <location>
        <begin position="220"/>
        <end position="231"/>
    </location>
</feature>
<comment type="caution">
    <text evidence="2">The sequence shown here is derived from an EMBL/GenBank/DDBJ whole genome shotgun (WGS) entry which is preliminary data.</text>
</comment>
<feature type="compositionally biased region" description="Low complexity" evidence="1">
    <location>
        <begin position="508"/>
        <end position="518"/>
    </location>
</feature>
<dbReference type="Proteomes" id="UP000245119">
    <property type="component" value="Linkage Group LG8"/>
</dbReference>
<feature type="compositionally biased region" description="Polar residues" evidence="1">
    <location>
        <begin position="302"/>
        <end position="311"/>
    </location>
</feature>
<accession>A0A2T7NX96</accession>
<feature type="compositionally biased region" description="Low complexity" evidence="1">
    <location>
        <begin position="454"/>
        <end position="463"/>
    </location>
</feature>
<evidence type="ECO:0000313" key="2">
    <source>
        <dbReference type="EMBL" id="PVD25785.1"/>
    </source>
</evidence>
<reference evidence="2 3" key="1">
    <citation type="submission" date="2018-04" db="EMBL/GenBank/DDBJ databases">
        <title>The genome of golden apple snail Pomacea canaliculata provides insight into stress tolerance and invasive adaptation.</title>
        <authorList>
            <person name="Liu C."/>
            <person name="Liu B."/>
            <person name="Ren Y."/>
            <person name="Zhang Y."/>
            <person name="Wang H."/>
            <person name="Li S."/>
            <person name="Jiang F."/>
            <person name="Yin L."/>
            <person name="Zhang G."/>
            <person name="Qian W."/>
            <person name="Fan W."/>
        </authorList>
    </citation>
    <scope>NUCLEOTIDE SEQUENCE [LARGE SCALE GENOMIC DNA]</scope>
    <source>
        <strain evidence="2">SZHN2017</strain>
        <tissue evidence="2">Muscle</tissue>
    </source>
</reference>
<evidence type="ECO:0000313" key="3">
    <source>
        <dbReference type="Proteomes" id="UP000245119"/>
    </source>
</evidence>
<feature type="compositionally biased region" description="Basic and acidic residues" evidence="1">
    <location>
        <begin position="438"/>
        <end position="450"/>
    </location>
</feature>
<proteinExistence type="predicted"/>
<feature type="compositionally biased region" description="Acidic residues" evidence="1">
    <location>
        <begin position="519"/>
        <end position="529"/>
    </location>
</feature>
<feature type="region of interest" description="Disordered" evidence="1">
    <location>
        <begin position="334"/>
        <end position="674"/>
    </location>
</feature>
<feature type="region of interest" description="Disordered" evidence="1">
    <location>
        <begin position="89"/>
        <end position="317"/>
    </location>
</feature>
<feature type="region of interest" description="Disordered" evidence="1">
    <location>
        <begin position="1"/>
        <end position="63"/>
    </location>
</feature>
<dbReference type="EMBL" id="PZQS01000008">
    <property type="protein sequence ID" value="PVD25785.1"/>
    <property type="molecule type" value="Genomic_DNA"/>
</dbReference>
<feature type="compositionally biased region" description="Basic and acidic residues" evidence="1">
    <location>
        <begin position="615"/>
        <end position="631"/>
    </location>
</feature>
<feature type="compositionally biased region" description="Acidic residues" evidence="1">
    <location>
        <begin position="289"/>
        <end position="298"/>
    </location>
</feature>
<feature type="compositionally biased region" description="Acidic residues" evidence="1">
    <location>
        <begin position="580"/>
        <end position="591"/>
    </location>
</feature>
<feature type="compositionally biased region" description="Basic and acidic residues" evidence="1">
    <location>
        <begin position="133"/>
        <end position="146"/>
    </location>
</feature>
<dbReference type="AlphaFoldDB" id="A0A2T7NX96"/>
<sequence length="674" mass="74025">MTDHHETNSNAFPAYKSDKNYGDVSNVPYKDSSTSQEAYVQGAPEASSMNSPHGGEERHGGSNVYTDNLFAAALAIHKNTDIDEEKAWDDVMSRLHNPTPPETDSASHEESKFHAASARNTRKEALDSSSYTYDHDTGKLQSEKGEQVTSGSDNVDKEEINLAHRASVPEHFEATEIYRDSLSSGSPISNFDRYDHQPYIQDEASDAVEALTDDTSSSDGDNDPDDSDPEDTSAQHWVPDSRKTLAANSYHYTSSDSHSEESAHIPSDEEDESVDDNEHASYMASRESPDDESDYDDLVDSRSSYSENSDQQELDVNKYYTNGRYGYAAAIPNSHHDSYVDDASLSSDESLDGHSGAAQNEHEYLHSDSNHEWQAMDGSSSEEDSDESMIQGENSANIDKPYYAVHGGVGAHHSEDQSALREDATQFSSYSQAGLDKNMYKQDNDGHLVDLPDSGHSSMASASSEEHPYVNAIGSGDGRQARLEHADRGNGYNQVVDTHPNWDSHSLSESADTTIDSSDISDDDPDDSSAENLEAISSSSNQVEHPQHLSHYAARGHDSEQDEVSSAYEHHGDFSADPPDHDDDNDDDDSAAIESKEYMGMTSHASSPDTSDVTWGEREFPAYKANHHELVSSENENGRSAVDEGHSALGFVPRTNPSSVHSTQTYRRQESIHH</sequence>
<feature type="compositionally biased region" description="Basic and acidic residues" evidence="1">
    <location>
        <begin position="479"/>
        <end position="488"/>
    </location>
</feature>
<keyword evidence="3" id="KW-1185">Reference proteome</keyword>
<feature type="compositionally biased region" description="Polar residues" evidence="1">
    <location>
        <begin position="246"/>
        <end position="256"/>
    </location>
</feature>
<feature type="compositionally biased region" description="Basic and acidic residues" evidence="1">
    <location>
        <begin position="154"/>
        <end position="179"/>
    </location>
</feature>
<feature type="compositionally biased region" description="Polar residues" evidence="1">
    <location>
        <begin position="603"/>
        <end position="613"/>
    </location>
</feature>
<evidence type="ECO:0000256" key="1">
    <source>
        <dbReference type="SAM" id="MobiDB-lite"/>
    </source>
</evidence>
<organism evidence="2 3">
    <name type="scientific">Pomacea canaliculata</name>
    <name type="common">Golden apple snail</name>
    <dbReference type="NCBI Taxonomy" id="400727"/>
    <lineage>
        <taxon>Eukaryota</taxon>
        <taxon>Metazoa</taxon>
        <taxon>Spiralia</taxon>
        <taxon>Lophotrochozoa</taxon>
        <taxon>Mollusca</taxon>
        <taxon>Gastropoda</taxon>
        <taxon>Caenogastropoda</taxon>
        <taxon>Architaenioglossa</taxon>
        <taxon>Ampullarioidea</taxon>
        <taxon>Ampullariidae</taxon>
        <taxon>Pomacea</taxon>
    </lineage>
</organism>
<feature type="compositionally biased region" description="Basic and acidic residues" evidence="1">
    <location>
        <begin position="257"/>
        <end position="267"/>
    </location>
</feature>
<protein>
    <submittedName>
        <fullName evidence="2">Uncharacterized protein</fullName>
    </submittedName>
</protein>
<feature type="compositionally biased region" description="Basic and acidic residues" evidence="1">
    <location>
        <begin position="412"/>
        <end position="424"/>
    </location>
</feature>
<feature type="compositionally biased region" description="Polar residues" evidence="1">
    <location>
        <begin position="535"/>
        <end position="544"/>
    </location>
</feature>
<feature type="compositionally biased region" description="Polar residues" evidence="1">
    <location>
        <begin position="655"/>
        <end position="666"/>
    </location>
</feature>
<gene>
    <name evidence="2" type="ORF">C0Q70_13445</name>
</gene>
<feature type="compositionally biased region" description="Basic and acidic residues" evidence="1">
    <location>
        <begin position="360"/>
        <end position="371"/>
    </location>
</feature>
<feature type="compositionally biased region" description="Polar residues" evidence="1">
    <location>
        <begin position="491"/>
        <end position="507"/>
    </location>
</feature>